<keyword evidence="8" id="KW-0653">Protein transport</keyword>
<evidence type="ECO:0000256" key="10">
    <source>
        <dbReference type="ARBA" id="ARBA00023237"/>
    </source>
</evidence>
<evidence type="ECO:0000256" key="2">
    <source>
        <dbReference type="ARBA" id="ARBA00004442"/>
    </source>
</evidence>
<dbReference type="GO" id="GO:0015031">
    <property type="term" value="P:protein transport"/>
    <property type="evidence" value="ECO:0007669"/>
    <property type="project" value="UniProtKB-KW"/>
</dbReference>
<evidence type="ECO:0000256" key="11">
    <source>
        <dbReference type="SAM" id="MobiDB-lite"/>
    </source>
</evidence>
<feature type="domain" description="Trimeric autotransporter adhesin YadA-like stalk" evidence="13">
    <location>
        <begin position="843"/>
        <end position="879"/>
    </location>
</feature>
<evidence type="ECO:0000256" key="1">
    <source>
        <dbReference type="ARBA" id="ARBA00004241"/>
    </source>
</evidence>
<dbReference type="Gene3D" id="2.150.10.10">
    <property type="entry name" value="Serralysin-like metalloprotease, C-terminal"/>
    <property type="match status" value="1"/>
</dbReference>
<evidence type="ECO:0000256" key="6">
    <source>
        <dbReference type="ARBA" id="ARBA00022692"/>
    </source>
</evidence>
<reference evidence="14 15" key="1">
    <citation type="submission" date="2017-05" db="EMBL/GenBank/DDBJ databases">
        <title>Complete and WGS of Bordetella genogroups.</title>
        <authorList>
            <person name="Spilker T."/>
            <person name="LiPuma J."/>
        </authorList>
    </citation>
    <scope>NUCLEOTIDE SEQUENCE [LARGE SCALE GENOMIC DNA]</scope>
    <source>
        <strain evidence="14 15">AU9919</strain>
    </source>
</reference>
<evidence type="ECO:0000313" key="15">
    <source>
        <dbReference type="Proteomes" id="UP000216885"/>
    </source>
</evidence>
<accession>A0A261TZ87</accession>
<evidence type="ECO:0000259" key="12">
    <source>
        <dbReference type="Pfam" id="PF03895"/>
    </source>
</evidence>
<dbReference type="InterPro" id="IPR045584">
    <property type="entry name" value="Pilin-like"/>
</dbReference>
<dbReference type="InterPro" id="IPR005594">
    <property type="entry name" value="YadA_C"/>
</dbReference>
<dbReference type="Gene3D" id="6.20.50.100">
    <property type="match status" value="4"/>
</dbReference>
<evidence type="ECO:0000259" key="13">
    <source>
        <dbReference type="Pfam" id="PF05662"/>
    </source>
</evidence>
<dbReference type="InterPro" id="IPR011049">
    <property type="entry name" value="Serralysin-like_metalloprot_C"/>
</dbReference>
<keyword evidence="15" id="KW-1185">Reference proteome</keyword>
<feature type="region of interest" description="Disordered" evidence="11">
    <location>
        <begin position="732"/>
        <end position="778"/>
    </location>
</feature>
<evidence type="ECO:0000256" key="3">
    <source>
        <dbReference type="ARBA" id="ARBA00005848"/>
    </source>
</evidence>
<keyword evidence="5" id="KW-1134">Transmembrane beta strand</keyword>
<keyword evidence="10" id="KW-0998">Cell outer membrane</keyword>
<dbReference type="GO" id="GO:0009986">
    <property type="term" value="C:cell surface"/>
    <property type="evidence" value="ECO:0007669"/>
    <property type="project" value="UniProtKB-SubCell"/>
</dbReference>
<dbReference type="AlphaFoldDB" id="A0A261TZ87"/>
<evidence type="ECO:0000256" key="5">
    <source>
        <dbReference type="ARBA" id="ARBA00022452"/>
    </source>
</evidence>
<dbReference type="Pfam" id="PF05662">
    <property type="entry name" value="YadA_stalk"/>
    <property type="match status" value="1"/>
</dbReference>
<comment type="subcellular location">
    <subcellularLocation>
        <location evidence="2">Cell outer membrane</location>
    </subcellularLocation>
    <subcellularLocation>
        <location evidence="1">Cell surface</location>
    </subcellularLocation>
</comment>
<feature type="domain" description="Trimeric autotransporter adhesin YadA-like C-terminal membrane anchor" evidence="12">
    <location>
        <begin position="901"/>
        <end position="961"/>
    </location>
</feature>
<dbReference type="Pfam" id="PF03895">
    <property type="entry name" value="YadA_anchor"/>
    <property type="match status" value="1"/>
</dbReference>
<gene>
    <name evidence="14" type="ORF">CAL20_17265</name>
</gene>
<feature type="compositionally biased region" description="Gly residues" evidence="11">
    <location>
        <begin position="743"/>
        <end position="768"/>
    </location>
</feature>
<proteinExistence type="inferred from homology"/>
<evidence type="ECO:0000256" key="9">
    <source>
        <dbReference type="ARBA" id="ARBA00023136"/>
    </source>
</evidence>
<evidence type="ECO:0000313" key="14">
    <source>
        <dbReference type="EMBL" id="OZI54715.1"/>
    </source>
</evidence>
<name>A0A261TZ87_9BORD</name>
<dbReference type="Proteomes" id="UP000216885">
    <property type="component" value="Unassembled WGS sequence"/>
</dbReference>
<keyword evidence="9" id="KW-0472">Membrane</keyword>
<comment type="caution">
    <text evidence="14">The sequence shown here is derived from an EMBL/GenBank/DDBJ whole genome shotgun (WGS) entry which is preliminary data.</text>
</comment>
<sequence>MISGNTGTIGGLTNTTFDPNNYTSGQAATEDQLKQVNDVASAGWNVTDAGGNSANIGPNGEVRFEGDSNISVAQTGVDQNGVVAVSLNENIDLGNTGSVTTGNTVMNNDGLAVNDGAGNVTTTTATGTTVADSAGNTTATTAAGTTVSNAAGATTTVGAGTVSVVDAAGNSTAIGGNQISIGGSNPIVISGNTGTIGGLTNTTFDPNNYTSGQAATEDQLKQVNDVASAGWNATDAAGNSANIGPNGVVRFEGDSNISVAQTGVDQNGVVAVSLNENIDLGNTGSVTTGNTVMNNDGLTVNDGAGNTTTVGGNQISVGGSNPIVISGNAGTIGGLTNTTFDPNNYTSGQAATEDQLKQVNDVASAGWNVTDAGGNSANIGPNGVVRFEGDSNISVAQTGVDQNGVVAVSLNQNIDLGNTGSVTTGNTVMNNDGLAVNDGAGNVTTTTATGTTVADGAGNTATITAAGTTVSNAAGATTTVGAGTVSVVDAAGNSTAIGGNQISVGGANPIVISGNTGTIRGLTNTTFDPNNYTSGQAATEDQLKQVNDVASAGWNVSANGDAGANVAPGGSVDLSNTDGNIDITRTGTDLAFNLADDLHLTADGSLTIGDGTDGSVLNNGGLTVTDGANISTVGAGAISITDAAGTTAIGGDQIAIGGLSPIVISGNTGTITGLTNQTVNYAGFGDGSGRAATEEQLKPVTDFIGLNDDGSFSYGGDKYASLQDALNSMHWNVEVPGTDNSGGNSGGTDSGNGNGGSGGSNGGTGGGSPTPIHNGNTVGFVAGDNIVISKTERPNGEGADVKVSMAQDINVNSVTAKTVNAQEVKIENGPVINQGGIDMGGKKIINVGAGTSPTDAVNLGQLESATSSLQSQVNQVRGDMNRLNNKLSAGVASAMATAGLPQAYLPGKSMMAIAGGTYNGESGFAIGVSTVSDNGSWVVKLSGNSNSRGDYGGAVGVGYQW</sequence>
<dbReference type="InterPro" id="IPR008635">
    <property type="entry name" value="Coiled_stalk_dom"/>
</dbReference>
<dbReference type="Gene3D" id="3.30.1300.30">
    <property type="entry name" value="GSPII I/J protein-like"/>
    <property type="match status" value="1"/>
</dbReference>
<evidence type="ECO:0000256" key="7">
    <source>
        <dbReference type="ARBA" id="ARBA00022729"/>
    </source>
</evidence>
<comment type="similarity">
    <text evidence="3">Belongs to the autotransporter-2 (AT-2) (TC 1.B.40) family.</text>
</comment>
<feature type="compositionally biased region" description="Low complexity" evidence="11">
    <location>
        <begin position="1"/>
        <end position="16"/>
    </location>
</feature>
<feature type="region of interest" description="Disordered" evidence="11">
    <location>
        <begin position="1"/>
        <end position="25"/>
    </location>
</feature>
<protein>
    <submittedName>
        <fullName evidence="14">Uncharacterized protein</fullName>
    </submittedName>
</protein>
<keyword evidence="7" id="KW-0732">Signal</keyword>
<organism evidence="14 15">
    <name type="scientific">Bordetella genomosp. 4</name>
    <dbReference type="NCBI Taxonomy" id="463044"/>
    <lineage>
        <taxon>Bacteria</taxon>
        <taxon>Pseudomonadati</taxon>
        <taxon>Pseudomonadota</taxon>
        <taxon>Betaproteobacteria</taxon>
        <taxon>Burkholderiales</taxon>
        <taxon>Alcaligenaceae</taxon>
        <taxon>Bordetella</taxon>
    </lineage>
</organism>
<evidence type="ECO:0000256" key="4">
    <source>
        <dbReference type="ARBA" id="ARBA00022448"/>
    </source>
</evidence>
<evidence type="ECO:0000256" key="8">
    <source>
        <dbReference type="ARBA" id="ARBA00022927"/>
    </source>
</evidence>
<keyword evidence="4" id="KW-0813">Transport</keyword>
<dbReference type="GO" id="GO:0009279">
    <property type="term" value="C:cell outer membrane"/>
    <property type="evidence" value="ECO:0007669"/>
    <property type="project" value="UniProtKB-SubCell"/>
</dbReference>
<dbReference type="EMBL" id="NEVQ01000016">
    <property type="protein sequence ID" value="OZI54715.1"/>
    <property type="molecule type" value="Genomic_DNA"/>
</dbReference>
<keyword evidence="6" id="KW-0812">Transmembrane</keyword>
<dbReference type="SUPFAM" id="SSF54523">
    <property type="entry name" value="Pili subunits"/>
    <property type="match status" value="1"/>
</dbReference>